<evidence type="ECO:0000313" key="2">
    <source>
        <dbReference type="EMBL" id="KAJ7044052.1"/>
    </source>
</evidence>
<sequence>MDRRTPGYGRLSAKGNLRQVELQISIVNVNYRLAPEYPYPTPLNDCYSAHKWPEVLRADLKKGFLIEGLSAGAHLATILAHRARDDPFFKVENSLARLFKSRPFRTQRRSRKNISLFFYPTSRIRTRRS</sequence>
<evidence type="ECO:0000313" key="3">
    <source>
        <dbReference type="Proteomes" id="UP001218188"/>
    </source>
</evidence>
<gene>
    <name evidence="2" type="ORF">C8F04DRAFT_687913</name>
</gene>
<evidence type="ECO:0000259" key="1">
    <source>
        <dbReference type="Pfam" id="PF07859"/>
    </source>
</evidence>
<dbReference type="PANTHER" id="PTHR23024:SF24">
    <property type="entry name" value="ALPHA_BETA HYDROLASE FOLD-3 DOMAIN-CONTAINING PROTEIN"/>
    <property type="match status" value="1"/>
</dbReference>
<reference evidence="2" key="1">
    <citation type="submission" date="2023-03" db="EMBL/GenBank/DDBJ databases">
        <title>Massive genome expansion in bonnet fungi (Mycena s.s.) driven by repeated elements and novel gene families across ecological guilds.</title>
        <authorList>
            <consortium name="Lawrence Berkeley National Laboratory"/>
            <person name="Harder C.B."/>
            <person name="Miyauchi S."/>
            <person name="Viragh M."/>
            <person name="Kuo A."/>
            <person name="Thoen E."/>
            <person name="Andreopoulos B."/>
            <person name="Lu D."/>
            <person name="Skrede I."/>
            <person name="Drula E."/>
            <person name="Henrissat B."/>
            <person name="Morin E."/>
            <person name="Kohler A."/>
            <person name="Barry K."/>
            <person name="LaButti K."/>
            <person name="Morin E."/>
            <person name="Salamov A."/>
            <person name="Lipzen A."/>
            <person name="Mereny Z."/>
            <person name="Hegedus B."/>
            <person name="Baldrian P."/>
            <person name="Stursova M."/>
            <person name="Weitz H."/>
            <person name="Taylor A."/>
            <person name="Grigoriev I.V."/>
            <person name="Nagy L.G."/>
            <person name="Martin F."/>
            <person name="Kauserud H."/>
        </authorList>
    </citation>
    <scope>NUCLEOTIDE SEQUENCE</scope>
    <source>
        <strain evidence="2">CBHHK200</strain>
    </source>
</reference>
<feature type="domain" description="Alpha/beta hydrolase fold-3" evidence="1">
    <location>
        <begin position="21"/>
        <end position="86"/>
    </location>
</feature>
<dbReference type="Proteomes" id="UP001218188">
    <property type="component" value="Unassembled WGS sequence"/>
</dbReference>
<dbReference type="InterPro" id="IPR029058">
    <property type="entry name" value="AB_hydrolase_fold"/>
</dbReference>
<comment type="caution">
    <text evidence="2">The sequence shown here is derived from an EMBL/GenBank/DDBJ whole genome shotgun (WGS) entry which is preliminary data.</text>
</comment>
<dbReference type="AlphaFoldDB" id="A0AAD6THK0"/>
<keyword evidence="3" id="KW-1185">Reference proteome</keyword>
<dbReference type="SUPFAM" id="SSF53474">
    <property type="entry name" value="alpha/beta-Hydrolases"/>
    <property type="match status" value="1"/>
</dbReference>
<dbReference type="InterPro" id="IPR050466">
    <property type="entry name" value="Carboxylest/Gibb_receptor"/>
</dbReference>
<dbReference type="GO" id="GO:0016787">
    <property type="term" value="F:hydrolase activity"/>
    <property type="evidence" value="ECO:0007669"/>
    <property type="project" value="InterPro"/>
</dbReference>
<proteinExistence type="predicted"/>
<dbReference type="EMBL" id="JARJCM010000008">
    <property type="protein sequence ID" value="KAJ7044052.1"/>
    <property type="molecule type" value="Genomic_DNA"/>
</dbReference>
<dbReference type="InterPro" id="IPR013094">
    <property type="entry name" value="AB_hydrolase_3"/>
</dbReference>
<dbReference type="PANTHER" id="PTHR23024">
    <property type="entry name" value="ARYLACETAMIDE DEACETYLASE"/>
    <property type="match status" value="1"/>
</dbReference>
<protein>
    <recommendedName>
        <fullName evidence="1">Alpha/beta hydrolase fold-3 domain-containing protein</fullName>
    </recommendedName>
</protein>
<name>A0AAD6THK0_9AGAR</name>
<dbReference type="Gene3D" id="3.40.50.1820">
    <property type="entry name" value="alpha/beta hydrolase"/>
    <property type="match status" value="1"/>
</dbReference>
<organism evidence="2 3">
    <name type="scientific">Mycena alexandri</name>
    <dbReference type="NCBI Taxonomy" id="1745969"/>
    <lineage>
        <taxon>Eukaryota</taxon>
        <taxon>Fungi</taxon>
        <taxon>Dikarya</taxon>
        <taxon>Basidiomycota</taxon>
        <taxon>Agaricomycotina</taxon>
        <taxon>Agaricomycetes</taxon>
        <taxon>Agaricomycetidae</taxon>
        <taxon>Agaricales</taxon>
        <taxon>Marasmiineae</taxon>
        <taxon>Mycenaceae</taxon>
        <taxon>Mycena</taxon>
    </lineage>
</organism>
<dbReference type="Pfam" id="PF07859">
    <property type="entry name" value="Abhydrolase_3"/>
    <property type="match status" value="1"/>
</dbReference>
<accession>A0AAD6THK0</accession>